<evidence type="ECO:0000313" key="1">
    <source>
        <dbReference type="EMBL" id="PXA69174.1"/>
    </source>
</evidence>
<dbReference type="Proteomes" id="UP000246303">
    <property type="component" value="Unassembled WGS sequence"/>
</dbReference>
<proteinExistence type="predicted"/>
<dbReference type="EMBL" id="QHLZ01000001">
    <property type="protein sequence ID" value="PXA69174.1"/>
    <property type="molecule type" value="Genomic_DNA"/>
</dbReference>
<name>A0A2V3E1R6_9MICC</name>
<sequence length="100" mass="10568">MPTLAHAHTGSCPQLARLKHGRAKSGSFYRMAKMCWAAFVPLRAGVEDAGKEQPVTGSWTGMHVSELQLTGQKSLVSIQFPVVPASHSTPGGAQKEGVLA</sequence>
<dbReference type="RefSeq" id="WP_110104462.1">
    <property type="nucleotide sequence ID" value="NZ_JACBZZ010000001.1"/>
</dbReference>
<organism evidence="1 2">
    <name type="scientific">Arthrobacter psychrochitiniphilus</name>
    <dbReference type="NCBI Taxonomy" id="291045"/>
    <lineage>
        <taxon>Bacteria</taxon>
        <taxon>Bacillati</taxon>
        <taxon>Actinomycetota</taxon>
        <taxon>Actinomycetes</taxon>
        <taxon>Micrococcales</taxon>
        <taxon>Micrococcaceae</taxon>
        <taxon>Arthrobacter</taxon>
    </lineage>
</organism>
<reference evidence="1 2" key="1">
    <citation type="submission" date="2018-05" db="EMBL/GenBank/DDBJ databases">
        <title>Genetic diversity of glacier-inhabiting Cryobacterium bacteria in China and description of Cryobacterium mengkeensis sp. nov. and Arthrobacter glacialis sp. nov.</title>
        <authorList>
            <person name="Liu Q."/>
            <person name="Xin Y.-H."/>
        </authorList>
    </citation>
    <scope>NUCLEOTIDE SEQUENCE [LARGE SCALE GENOMIC DNA]</scope>
    <source>
        <strain evidence="1 2">GP3</strain>
    </source>
</reference>
<protein>
    <submittedName>
        <fullName evidence="1">Uncharacterized protein</fullName>
    </submittedName>
</protein>
<dbReference type="AlphaFoldDB" id="A0A2V3E1R6"/>
<evidence type="ECO:0000313" key="2">
    <source>
        <dbReference type="Proteomes" id="UP000246303"/>
    </source>
</evidence>
<comment type="caution">
    <text evidence="1">The sequence shown here is derived from an EMBL/GenBank/DDBJ whole genome shotgun (WGS) entry which is preliminary data.</text>
</comment>
<accession>A0A2V3E1R6</accession>
<gene>
    <name evidence="1" type="ORF">CVS29_00970</name>
</gene>
<keyword evidence="2" id="KW-1185">Reference proteome</keyword>